<dbReference type="SUPFAM" id="SSF46785">
    <property type="entry name" value="Winged helix' DNA-binding domain"/>
    <property type="match status" value="1"/>
</dbReference>
<organism evidence="3 4">
    <name type="scientific">Paenibacillus yonginensis</name>
    <dbReference type="NCBI Taxonomy" id="1462996"/>
    <lineage>
        <taxon>Bacteria</taxon>
        <taxon>Bacillati</taxon>
        <taxon>Bacillota</taxon>
        <taxon>Bacilli</taxon>
        <taxon>Bacillales</taxon>
        <taxon>Paenibacillaceae</taxon>
        <taxon>Paenibacillus</taxon>
    </lineage>
</organism>
<dbReference type="PANTHER" id="PTHR33164:SF99">
    <property type="entry name" value="MARR FAMILY REGULATORY PROTEIN"/>
    <property type="match status" value="1"/>
</dbReference>
<protein>
    <submittedName>
        <fullName evidence="3">MarR family transcriptional regulator</fullName>
    </submittedName>
</protein>
<dbReference type="InterPro" id="IPR036388">
    <property type="entry name" value="WH-like_DNA-bd_sf"/>
</dbReference>
<dbReference type="InterPro" id="IPR039422">
    <property type="entry name" value="MarR/SlyA-like"/>
</dbReference>
<sequence length="156" mass="17671">MNKNQLTEEEMNIWYMWKGSFKNIFDRVIKDLSEHTGLSEGDFGILDRLDLLGGGKLRQQELADSMDWTKSRLSHHLTRMEQRGLVLRKPLDSDRGVQVMISPAGQSALEDARPVAAKAIREHFLSRLTDQDIQWIAKLADRTNTAPSVSGKISPP</sequence>
<dbReference type="GO" id="GO:0003700">
    <property type="term" value="F:DNA-binding transcription factor activity"/>
    <property type="evidence" value="ECO:0007669"/>
    <property type="project" value="InterPro"/>
</dbReference>
<evidence type="ECO:0000256" key="1">
    <source>
        <dbReference type="ARBA" id="ARBA00023125"/>
    </source>
</evidence>
<dbReference type="GO" id="GO:0006950">
    <property type="term" value="P:response to stress"/>
    <property type="evidence" value="ECO:0007669"/>
    <property type="project" value="TreeGrafter"/>
</dbReference>
<name>A0A1B1MWK9_9BACL</name>
<dbReference type="STRING" id="1462996.AWM70_02410"/>
<proteinExistence type="predicted"/>
<evidence type="ECO:0000313" key="4">
    <source>
        <dbReference type="Proteomes" id="UP000092573"/>
    </source>
</evidence>
<dbReference type="Pfam" id="PF24034">
    <property type="entry name" value="DUF7343"/>
    <property type="match status" value="1"/>
</dbReference>
<dbReference type="OrthoDB" id="8635520at2"/>
<dbReference type="Proteomes" id="UP000092573">
    <property type="component" value="Chromosome"/>
</dbReference>
<dbReference type="InterPro" id="IPR055767">
    <property type="entry name" value="DUF7343"/>
</dbReference>
<dbReference type="InterPro" id="IPR000835">
    <property type="entry name" value="HTH_MarR-typ"/>
</dbReference>
<gene>
    <name evidence="3" type="ORF">AWM70_02410</name>
</gene>
<dbReference type="KEGG" id="pyg:AWM70_02410"/>
<dbReference type="AlphaFoldDB" id="A0A1B1MWK9"/>
<dbReference type="Gene3D" id="1.10.10.10">
    <property type="entry name" value="Winged helix-like DNA-binding domain superfamily/Winged helix DNA-binding domain"/>
    <property type="match status" value="1"/>
</dbReference>
<dbReference type="PROSITE" id="PS50995">
    <property type="entry name" value="HTH_MARR_2"/>
    <property type="match status" value="1"/>
</dbReference>
<dbReference type="EMBL" id="CP014167">
    <property type="protein sequence ID" value="ANS73571.1"/>
    <property type="molecule type" value="Genomic_DNA"/>
</dbReference>
<accession>A0A1B1MWK9</accession>
<reference evidence="3 4" key="1">
    <citation type="submission" date="2016-01" db="EMBL/GenBank/DDBJ databases">
        <title>Complete Genome Sequence of Paenibacillus yonginensis DCY84, a novel Plant Growth-Promoting Bacteria with Elicitation of Induced Systemic Resistance.</title>
        <authorList>
            <person name="Kim Y.J."/>
            <person name="Yang D.C."/>
            <person name="Sukweenadhi J."/>
        </authorList>
    </citation>
    <scope>NUCLEOTIDE SEQUENCE [LARGE SCALE GENOMIC DNA]</scope>
    <source>
        <strain evidence="3 4">DCY84</strain>
    </source>
</reference>
<dbReference type="SMART" id="SM00347">
    <property type="entry name" value="HTH_MARR"/>
    <property type="match status" value="1"/>
</dbReference>
<keyword evidence="4" id="KW-1185">Reference proteome</keyword>
<evidence type="ECO:0000259" key="2">
    <source>
        <dbReference type="PROSITE" id="PS50995"/>
    </source>
</evidence>
<dbReference type="GO" id="GO:0003677">
    <property type="term" value="F:DNA binding"/>
    <property type="evidence" value="ECO:0007669"/>
    <property type="project" value="UniProtKB-KW"/>
</dbReference>
<keyword evidence="1" id="KW-0238">DNA-binding</keyword>
<feature type="domain" description="HTH marR-type" evidence="2">
    <location>
        <begin position="1"/>
        <end position="145"/>
    </location>
</feature>
<evidence type="ECO:0000313" key="3">
    <source>
        <dbReference type="EMBL" id="ANS73571.1"/>
    </source>
</evidence>
<dbReference type="RefSeq" id="WP_068694038.1">
    <property type="nucleotide sequence ID" value="NZ_CP014167.1"/>
</dbReference>
<dbReference type="InterPro" id="IPR036390">
    <property type="entry name" value="WH_DNA-bd_sf"/>
</dbReference>
<dbReference type="PANTHER" id="PTHR33164">
    <property type="entry name" value="TRANSCRIPTIONAL REGULATOR, MARR FAMILY"/>
    <property type="match status" value="1"/>
</dbReference>